<dbReference type="InterPro" id="IPR013114">
    <property type="entry name" value="FabA_FabZ"/>
</dbReference>
<reference evidence="3 4" key="1">
    <citation type="submission" date="2024-09" db="EMBL/GenBank/DDBJ databases">
        <authorList>
            <person name="Sun Q."/>
            <person name="Mori K."/>
        </authorList>
    </citation>
    <scope>NUCLEOTIDE SEQUENCE [LARGE SCALE GENOMIC DNA]</scope>
    <source>
        <strain evidence="3 4">NCAIM B.02301</strain>
    </source>
</reference>
<name>A0ABV6NMP9_9BACI</name>
<keyword evidence="2 3" id="KW-0456">Lyase</keyword>
<dbReference type="EC" id="4.2.1.59" evidence="3"/>
<dbReference type="PANTHER" id="PTHR30272">
    <property type="entry name" value="3-HYDROXYACYL-[ACYL-CARRIER-PROTEIN] DEHYDRATASE"/>
    <property type="match status" value="1"/>
</dbReference>
<dbReference type="Pfam" id="PF07977">
    <property type="entry name" value="FabA"/>
    <property type="match status" value="1"/>
</dbReference>
<accession>A0ABV6NMP9</accession>
<protein>
    <submittedName>
        <fullName evidence="3">3-hydroxyacyl-ACP dehydratase FabZ</fullName>
        <ecNumber evidence="3">4.2.1.59</ecNumber>
    </submittedName>
</protein>
<dbReference type="InterPro" id="IPR029069">
    <property type="entry name" value="HotDog_dom_sf"/>
</dbReference>
<dbReference type="CDD" id="cd01288">
    <property type="entry name" value="FabZ"/>
    <property type="match status" value="1"/>
</dbReference>
<sequence length="150" mass="16534">MSVSLNNKHEIRMDQLLGILPQRYPMIMVDKVTYVDENKIIAIKNVSGNEPCFLGHFPNKKVFPGVLLTEAIAQASIVLLQQGTELRDGGTPVIYHTNIKFKHIVLPGDQLKIEVAFQKRVGNSAIVNASVFVENVLVASGSLTFTIATF</sequence>
<comment type="caution">
    <text evidence="3">The sequence shown here is derived from an EMBL/GenBank/DDBJ whole genome shotgun (WGS) entry which is preliminary data.</text>
</comment>
<dbReference type="PANTHER" id="PTHR30272:SF1">
    <property type="entry name" value="3-HYDROXYACYL-[ACYL-CARRIER-PROTEIN] DEHYDRATASE"/>
    <property type="match status" value="1"/>
</dbReference>
<dbReference type="Proteomes" id="UP001589833">
    <property type="component" value="Unassembled WGS sequence"/>
</dbReference>
<comment type="similarity">
    <text evidence="1">Belongs to the thioester dehydratase family. FabZ subfamily.</text>
</comment>
<evidence type="ECO:0000256" key="1">
    <source>
        <dbReference type="ARBA" id="ARBA00009174"/>
    </source>
</evidence>
<dbReference type="Gene3D" id="3.10.129.10">
    <property type="entry name" value="Hotdog Thioesterase"/>
    <property type="match status" value="1"/>
</dbReference>
<dbReference type="RefSeq" id="WP_273847856.1">
    <property type="nucleotide sequence ID" value="NZ_JAQQWT010000038.1"/>
</dbReference>
<dbReference type="NCBIfam" id="NF000582">
    <property type="entry name" value="PRK00006.1"/>
    <property type="match status" value="1"/>
</dbReference>
<evidence type="ECO:0000313" key="4">
    <source>
        <dbReference type="Proteomes" id="UP001589833"/>
    </source>
</evidence>
<dbReference type="GO" id="GO:0019171">
    <property type="term" value="F:(3R)-hydroxyacyl-[acyl-carrier-protein] dehydratase activity"/>
    <property type="evidence" value="ECO:0007669"/>
    <property type="project" value="UniProtKB-EC"/>
</dbReference>
<proteinExistence type="inferred from homology"/>
<evidence type="ECO:0000313" key="3">
    <source>
        <dbReference type="EMBL" id="MFC0561408.1"/>
    </source>
</evidence>
<organism evidence="3 4">
    <name type="scientific">Halalkalibacter alkalisediminis</name>
    <dbReference type="NCBI Taxonomy" id="935616"/>
    <lineage>
        <taxon>Bacteria</taxon>
        <taxon>Bacillati</taxon>
        <taxon>Bacillota</taxon>
        <taxon>Bacilli</taxon>
        <taxon>Bacillales</taxon>
        <taxon>Bacillaceae</taxon>
        <taxon>Halalkalibacter</taxon>
    </lineage>
</organism>
<dbReference type="SUPFAM" id="SSF54637">
    <property type="entry name" value="Thioesterase/thiol ester dehydrase-isomerase"/>
    <property type="match status" value="1"/>
</dbReference>
<dbReference type="EMBL" id="JBHLTR010000058">
    <property type="protein sequence ID" value="MFC0561408.1"/>
    <property type="molecule type" value="Genomic_DNA"/>
</dbReference>
<gene>
    <name evidence="3" type="primary">fabZ</name>
    <name evidence="3" type="ORF">ACFFH4_21030</name>
</gene>
<evidence type="ECO:0000256" key="2">
    <source>
        <dbReference type="ARBA" id="ARBA00023239"/>
    </source>
</evidence>
<keyword evidence="4" id="KW-1185">Reference proteome</keyword>